<dbReference type="GO" id="GO:0006508">
    <property type="term" value="P:proteolysis"/>
    <property type="evidence" value="ECO:0007669"/>
    <property type="project" value="UniProtKB-KW"/>
</dbReference>
<dbReference type="GO" id="GO:0004843">
    <property type="term" value="F:cysteine-type deubiquitinase activity"/>
    <property type="evidence" value="ECO:0007669"/>
    <property type="project" value="UniProtKB-EC"/>
</dbReference>
<organism evidence="1 2">
    <name type="scientific">Coptis chinensis</name>
    <dbReference type="NCBI Taxonomy" id="261450"/>
    <lineage>
        <taxon>Eukaryota</taxon>
        <taxon>Viridiplantae</taxon>
        <taxon>Streptophyta</taxon>
        <taxon>Embryophyta</taxon>
        <taxon>Tracheophyta</taxon>
        <taxon>Spermatophyta</taxon>
        <taxon>Magnoliopsida</taxon>
        <taxon>Ranunculales</taxon>
        <taxon>Ranunculaceae</taxon>
        <taxon>Coptidoideae</taxon>
        <taxon>Coptis</taxon>
    </lineage>
</organism>
<dbReference type="Proteomes" id="UP000631114">
    <property type="component" value="Unassembled WGS sequence"/>
</dbReference>
<reference evidence="1 2" key="1">
    <citation type="submission" date="2020-10" db="EMBL/GenBank/DDBJ databases">
        <title>The Coptis chinensis genome and diversification of protoberbering-type alkaloids.</title>
        <authorList>
            <person name="Wang B."/>
            <person name="Shu S."/>
            <person name="Song C."/>
            <person name="Liu Y."/>
        </authorList>
    </citation>
    <scope>NUCLEOTIDE SEQUENCE [LARGE SCALE GENOMIC DNA]</scope>
    <source>
        <strain evidence="1">HL-2020</strain>
        <tissue evidence="1">Leaf</tissue>
    </source>
</reference>
<comment type="caution">
    <text evidence="1">The sequence shown here is derived from an EMBL/GenBank/DDBJ whole genome shotgun (WGS) entry which is preliminary data.</text>
</comment>
<name>A0A835M9P4_9MAGN</name>
<accession>A0A835M9P4</accession>
<dbReference type="PANTHER" id="PTHR12473:SF8">
    <property type="entry name" value="UBIQUITIN CARBOXYL-TERMINAL HYDROLASE MINDY-4-RELATED"/>
    <property type="match status" value="1"/>
</dbReference>
<dbReference type="GO" id="GO:1990380">
    <property type="term" value="F:K48-linked deubiquitinase activity"/>
    <property type="evidence" value="ECO:0007669"/>
    <property type="project" value="InterPro"/>
</dbReference>
<keyword evidence="2" id="KW-1185">Reference proteome</keyword>
<dbReference type="EMBL" id="JADFTS010000001">
    <property type="protein sequence ID" value="KAF9624475.1"/>
    <property type="molecule type" value="Genomic_DNA"/>
</dbReference>
<protein>
    <recommendedName>
        <fullName evidence="3">Deubiquitinating enzyme MINDY-3/4 conserved domain-containing protein</fullName>
    </recommendedName>
</protein>
<proteinExistence type="predicted"/>
<dbReference type="OrthoDB" id="10573965at2759"/>
<dbReference type="InterPro" id="IPR039785">
    <property type="entry name" value="MINY3/4"/>
</dbReference>
<evidence type="ECO:0008006" key="3">
    <source>
        <dbReference type="Google" id="ProtNLM"/>
    </source>
</evidence>
<gene>
    <name evidence="1" type="ORF">IFM89_011518</name>
</gene>
<dbReference type="Gene3D" id="3.40.720.10">
    <property type="entry name" value="Alkaline Phosphatase, subunit A"/>
    <property type="match status" value="1"/>
</dbReference>
<dbReference type="AlphaFoldDB" id="A0A835M9P4"/>
<evidence type="ECO:0000313" key="2">
    <source>
        <dbReference type="Proteomes" id="UP000631114"/>
    </source>
</evidence>
<dbReference type="GO" id="GO:0071108">
    <property type="term" value="P:protein K48-linked deubiquitination"/>
    <property type="evidence" value="ECO:0007669"/>
    <property type="project" value="InterPro"/>
</dbReference>
<sequence length="283" mass="30941">MLLASAYLYQSWSVAQLEAMKQVCNSLKLELESACRTKEIVLIFLSIPKNEYVLIDGLGDVLLPRFGYRTPLQVAKTPNLDPVEAGLACGSDTAHLSLLGWAAAKMPKMARVVGSESHYTVLFAFDTSVQNENELEERESHIRRAFDAQDQSGGVGFISVEGLHEVLLDLDKSLGGWKNSTGLMGRKVFDLYHFNGIAKSVLNGSQATARSDSPIQRPRLLKLRVSIPPRWTPDEFITGVPSSSGGEGSAGKDTVVEVMQPKPPQHTPVVDRLRITGLVILLV</sequence>
<dbReference type="PANTHER" id="PTHR12473">
    <property type="entry name" value="UBIQUITIN CARBOXYL-TERMINAL HYDROLASE MINDY-4-RELATED"/>
    <property type="match status" value="1"/>
</dbReference>
<dbReference type="InterPro" id="IPR017850">
    <property type="entry name" value="Alkaline_phosphatase_core_sf"/>
</dbReference>
<evidence type="ECO:0000313" key="1">
    <source>
        <dbReference type="EMBL" id="KAF9624475.1"/>
    </source>
</evidence>